<feature type="domain" description="PAC" evidence="8">
    <location>
        <begin position="840"/>
        <end position="895"/>
    </location>
</feature>
<dbReference type="Gene3D" id="3.30.565.10">
    <property type="entry name" value="Histidine kinase-like ATPase, C-terminal domain"/>
    <property type="match status" value="2"/>
</dbReference>
<dbReference type="InterPro" id="IPR005467">
    <property type="entry name" value="His_kinase_dom"/>
</dbReference>
<dbReference type="Gene3D" id="1.10.287.130">
    <property type="match status" value="2"/>
</dbReference>
<dbReference type="Gene3D" id="3.40.50.2300">
    <property type="match status" value="2"/>
</dbReference>
<evidence type="ECO:0000256" key="4">
    <source>
        <dbReference type="PROSITE-ProRule" id="PRU00169"/>
    </source>
</evidence>
<feature type="domain" description="Histidine kinase" evidence="6">
    <location>
        <begin position="906"/>
        <end position="1122"/>
    </location>
</feature>
<dbReference type="InterPro" id="IPR003594">
    <property type="entry name" value="HATPase_dom"/>
</dbReference>
<name>A0ABS3DJJ3_9BACT</name>
<feature type="domain" description="Response regulatory" evidence="7">
    <location>
        <begin position="638"/>
        <end position="753"/>
    </location>
</feature>
<dbReference type="PROSITE" id="PS50110">
    <property type="entry name" value="RESPONSE_REGULATORY"/>
    <property type="match status" value="2"/>
</dbReference>
<feature type="domain" description="Response regulatory" evidence="7">
    <location>
        <begin position="1148"/>
        <end position="1264"/>
    </location>
</feature>
<dbReference type="EC" id="2.7.13.3" evidence="2"/>
<comment type="catalytic activity">
    <reaction evidence="1">
        <text>ATP + protein L-histidine = ADP + protein N-phospho-L-histidine.</text>
        <dbReference type="EC" id="2.7.13.3"/>
    </reaction>
</comment>
<dbReference type="PRINTS" id="PR00344">
    <property type="entry name" value="BCTRLSENSOR"/>
</dbReference>
<dbReference type="PROSITE" id="PS50113">
    <property type="entry name" value="PAC"/>
    <property type="match status" value="1"/>
</dbReference>
<dbReference type="InterPro" id="IPR001789">
    <property type="entry name" value="Sig_transdc_resp-reg_receiver"/>
</dbReference>
<feature type="modified residue" description="4-aspartylphosphate" evidence="4">
    <location>
        <position position="686"/>
    </location>
</feature>
<dbReference type="CDD" id="cd17580">
    <property type="entry name" value="REC_2_DhkD-like"/>
    <property type="match status" value="1"/>
</dbReference>
<dbReference type="Pfam" id="PF02518">
    <property type="entry name" value="HATPase_c"/>
    <property type="match status" value="2"/>
</dbReference>
<dbReference type="CDD" id="cd00082">
    <property type="entry name" value="HisKA"/>
    <property type="match status" value="2"/>
</dbReference>
<dbReference type="Proteomes" id="UP000664052">
    <property type="component" value="Unassembled WGS sequence"/>
</dbReference>
<dbReference type="Gene3D" id="3.30.450.20">
    <property type="entry name" value="PAS domain"/>
    <property type="match status" value="2"/>
</dbReference>
<evidence type="ECO:0000259" key="8">
    <source>
        <dbReference type="PROSITE" id="PS50113"/>
    </source>
</evidence>
<evidence type="ECO:0000313" key="10">
    <source>
        <dbReference type="Proteomes" id="UP000664052"/>
    </source>
</evidence>
<keyword evidence="3 4" id="KW-0597">Phosphoprotein</keyword>
<evidence type="ECO:0000259" key="7">
    <source>
        <dbReference type="PROSITE" id="PS50110"/>
    </source>
</evidence>
<organism evidence="9 10">
    <name type="scientific">Corallococcus macrosporus</name>
    <dbReference type="NCBI Taxonomy" id="35"/>
    <lineage>
        <taxon>Bacteria</taxon>
        <taxon>Pseudomonadati</taxon>
        <taxon>Myxococcota</taxon>
        <taxon>Myxococcia</taxon>
        <taxon>Myxococcales</taxon>
        <taxon>Cystobacterineae</taxon>
        <taxon>Myxococcaceae</taxon>
        <taxon>Corallococcus</taxon>
    </lineage>
</organism>
<protein>
    <recommendedName>
        <fullName evidence="2">histidine kinase</fullName>
        <ecNumber evidence="2">2.7.13.3</ecNumber>
    </recommendedName>
</protein>
<dbReference type="InterPro" id="IPR036890">
    <property type="entry name" value="HATPase_C_sf"/>
</dbReference>
<sequence>MPQPLPPSIPASEERHFVGGGEMGELVRSKDWARTPLGPSRDWPISLKTMAGVVLHNRFPMLMWWGPEMIQIYNDAYRPVLGLKHPGSLGAPGEVIWREIWDVIGPMARGVLNGGPATWSENLELFLNSRGFLEETFHTFSYSPIPDEQGGVGGVLVTVRETTPEVQHDRQLRMLRDLAARAADAKSPDQAVHASLAVLDGNDLDLPFCLLYLLDAKGGTAHLAGGTHLPDAVLAALPAQQSLTTESATDWPFAEAARTGQAIVVNDLGARLSALPGGRWNTPPSLAVVRALTRPGQSRPSGFLVGGVSPRRLLDASYHAFFQATAEHVAATVANARAYQEERQRAEELAALDRAKTAFFSNISHELRTPLTLLLGPTEDALASTERALQGDALETVHRNGIRLRKLVNTLLDFARIEAGRVRATYEPTDLAALTAGLASAFRSAIERAGLVLDVDCPPLPEPAWVDHEMWEKIVLNLISNALKFTFTGGITVAQALTDGHVELRVTDTGTGIPANELPRLFERFHRVHGARARSHEGSGIGLALVHELVRLHGGTLSVQSELDRGTTFTVRIPTGFAHLPPEHVTSARSQRPLPAGADPYVRDALGWLTDLPATPAEDSAPAEPLPTPVLGEEERGRVLLADDNADMREYVGRLLGAHWTVEAVADGEAALQAARARPPDLILSDVMMPRLDGFGLLQALRADERTRTVPVILLSARAGEEAQEEGLQAGADDYLVKPFSTRDLLARVTAQVTRSRLRKLEAAHAERLSRIFQHAPVGIAILRGPEHVFEFANQNYLKLIANRNVTGKPVREALPDLADQGVYELLDGVYRSGEPHIGRSLRVVFNDGPEQSSREVFFDFVYQPMLDAKGQVESIIVVVFDVTELATARREAESANRAKDEFLAMLGHELRNPLAPILTALQLMRLRGETAAERERTLIERQVTHLVRMVDDLLDVSRVTRGKVTLKRERVTLTDVMAKAIEQISPLIEQRHHTLEVDLPDRGTDLHGDPTRLAQVFANLLTNAAKYTEPGGFLAVTGTREGQEFVVSVRDTGVGIAPEILPRVFDLFVQEHQALDRSQGGLGLGLAIARSLVTLHDGTISAHSPGRGRGSTFTVRLPALEAEVPPALPTPQPGALVPQEPVSMSARVLIVDDNRDAADVLSESLEFLGCTTRVAYDGPTGLEAAKDFRPEIALLDIGLPVMDGYELARLLRQQEEPRPMKLVAVTGYGQESDRQRSKAAGFDAHLVKPLHFETLETLLKDLTGA</sequence>
<evidence type="ECO:0000313" key="9">
    <source>
        <dbReference type="EMBL" id="MBN8231486.1"/>
    </source>
</evidence>
<evidence type="ECO:0000259" key="6">
    <source>
        <dbReference type="PROSITE" id="PS50109"/>
    </source>
</evidence>
<dbReference type="CDD" id="cd16922">
    <property type="entry name" value="HATPase_EvgS-ArcB-TorS-like"/>
    <property type="match status" value="1"/>
</dbReference>
<dbReference type="SUPFAM" id="SSF55781">
    <property type="entry name" value="GAF domain-like"/>
    <property type="match status" value="1"/>
</dbReference>
<keyword evidence="5" id="KW-0175">Coiled coil</keyword>
<dbReference type="InterPro" id="IPR004358">
    <property type="entry name" value="Sig_transdc_His_kin-like_C"/>
</dbReference>
<dbReference type="SMART" id="SM00448">
    <property type="entry name" value="REC"/>
    <property type="match status" value="2"/>
</dbReference>
<dbReference type="InterPro" id="IPR036097">
    <property type="entry name" value="HisK_dim/P_sf"/>
</dbReference>
<dbReference type="Pfam" id="PF00072">
    <property type="entry name" value="Response_reg"/>
    <property type="match status" value="2"/>
</dbReference>
<dbReference type="SUPFAM" id="SSF55874">
    <property type="entry name" value="ATPase domain of HSP90 chaperone/DNA topoisomerase II/histidine kinase"/>
    <property type="match status" value="2"/>
</dbReference>
<dbReference type="SUPFAM" id="SSF55785">
    <property type="entry name" value="PYP-like sensor domain (PAS domain)"/>
    <property type="match status" value="1"/>
</dbReference>
<evidence type="ECO:0000256" key="3">
    <source>
        <dbReference type="ARBA" id="ARBA00022553"/>
    </source>
</evidence>
<dbReference type="PANTHER" id="PTHR43547:SF2">
    <property type="entry name" value="HYBRID SIGNAL TRANSDUCTION HISTIDINE KINASE C"/>
    <property type="match status" value="1"/>
</dbReference>
<dbReference type="SMART" id="SM00387">
    <property type="entry name" value="HATPase_c"/>
    <property type="match status" value="2"/>
</dbReference>
<dbReference type="InterPro" id="IPR013656">
    <property type="entry name" value="PAS_4"/>
</dbReference>
<dbReference type="SUPFAM" id="SSF52172">
    <property type="entry name" value="CheY-like"/>
    <property type="match status" value="2"/>
</dbReference>
<comment type="caution">
    <text evidence="9">The sequence shown here is derived from an EMBL/GenBank/DDBJ whole genome shotgun (WGS) entry which is preliminary data.</text>
</comment>
<evidence type="ECO:0000256" key="1">
    <source>
        <dbReference type="ARBA" id="ARBA00000085"/>
    </source>
</evidence>
<dbReference type="Pfam" id="PF08448">
    <property type="entry name" value="PAS_4"/>
    <property type="match status" value="1"/>
</dbReference>
<accession>A0ABS3DJJ3</accession>
<dbReference type="RefSeq" id="WP_207055781.1">
    <property type="nucleotide sequence ID" value="NZ_JAFIMU010000009.1"/>
</dbReference>
<dbReference type="InterPro" id="IPR000700">
    <property type="entry name" value="PAS-assoc_C"/>
</dbReference>
<dbReference type="SUPFAM" id="SSF47384">
    <property type="entry name" value="Homodimeric domain of signal transducing histidine kinase"/>
    <property type="match status" value="2"/>
</dbReference>
<dbReference type="SMART" id="SM00388">
    <property type="entry name" value="HisKA"/>
    <property type="match status" value="2"/>
</dbReference>
<evidence type="ECO:0000256" key="5">
    <source>
        <dbReference type="SAM" id="Coils"/>
    </source>
</evidence>
<dbReference type="PROSITE" id="PS50109">
    <property type="entry name" value="HIS_KIN"/>
    <property type="match status" value="2"/>
</dbReference>
<feature type="coiled-coil region" evidence="5">
    <location>
        <begin position="329"/>
        <end position="356"/>
    </location>
</feature>
<dbReference type="PANTHER" id="PTHR43547">
    <property type="entry name" value="TWO-COMPONENT HISTIDINE KINASE"/>
    <property type="match status" value="1"/>
</dbReference>
<dbReference type="InterPro" id="IPR035965">
    <property type="entry name" value="PAS-like_dom_sf"/>
</dbReference>
<proteinExistence type="predicted"/>
<dbReference type="InterPro" id="IPR003661">
    <property type="entry name" value="HisK_dim/P_dom"/>
</dbReference>
<keyword evidence="10" id="KW-1185">Reference proteome</keyword>
<dbReference type="CDD" id="cd17574">
    <property type="entry name" value="REC_OmpR"/>
    <property type="match status" value="1"/>
</dbReference>
<dbReference type="Pfam" id="PF00512">
    <property type="entry name" value="HisKA"/>
    <property type="match status" value="2"/>
</dbReference>
<reference evidence="9 10" key="1">
    <citation type="submission" date="2021-02" db="EMBL/GenBank/DDBJ databases">
        <title>De Novo genome assembly of isolated myxobacteria.</title>
        <authorList>
            <person name="Stevens D.C."/>
        </authorList>
    </citation>
    <scope>NUCLEOTIDE SEQUENCE [LARGE SCALE GENOMIC DNA]</scope>
    <source>
        <strain evidence="9 10">ATCC 29039</strain>
    </source>
</reference>
<dbReference type="EMBL" id="JAFIMU010000009">
    <property type="protein sequence ID" value="MBN8231486.1"/>
    <property type="molecule type" value="Genomic_DNA"/>
</dbReference>
<feature type="domain" description="Histidine kinase" evidence="6">
    <location>
        <begin position="362"/>
        <end position="577"/>
    </location>
</feature>
<feature type="modified residue" description="4-aspartylphosphate" evidence="4">
    <location>
        <position position="1197"/>
    </location>
</feature>
<dbReference type="InterPro" id="IPR011006">
    <property type="entry name" value="CheY-like_superfamily"/>
</dbReference>
<gene>
    <name evidence="9" type="ORF">JYK02_28630</name>
</gene>
<evidence type="ECO:0000256" key="2">
    <source>
        <dbReference type="ARBA" id="ARBA00012438"/>
    </source>
</evidence>